<keyword evidence="2" id="KW-0472">Membrane</keyword>
<name>A0A327L1Q0_9BRAD</name>
<evidence type="ECO:0000256" key="1">
    <source>
        <dbReference type="SAM" id="MobiDB-lite"/>
    </source>
</evidence>
<dbReference type="EMBL" id="NPEX01000090">
    <property type="protein sequence ID" value="RAI43402.1"/>
    <property type="molecule type" value="Genomic_DNA"/>
</dbReference>
<evidence type="ECO:0000313" key="3">
    <source>
        <dbReference type="EMBL" id="RAI43402.1"/>
    </source>
</evidence>
<dbReference type="AlphaFoldDB" id="A0A327L1Q0"/>
<dbReference type="RefSeq" id="WP_111419726.1">
    <property type="nucleotide sequence ID" value="NZ_NPEX01000090.1"/>
</dbReference>
<evidence type="ECO:0008006" key="5">
    <source>
        <dbReference type="Google" id="ProtNLM"/>
    </source>
</evidence>
<reference evidence="3 4" key="1">
    <citation type="submission" date="2017-07" db="EMBL/GenBank/DDBJ databases">
        <title>Draft Genome Sequences of Select Purple Nonsulfur Bacteria.</title>
        <authorList>
            <person name="Lasarre B."/>
            <person name="Mckinlay J.B."/>
        </authorList>
    </citation>
    <scope>NUCLEOTIDE SEQUENCE [LARGE SCALE GENOMIC DNA]</scope>
    <source>
        <strain evidence="3 4">DSM 5909</strain>
    </source>
</reference>
<comment type="caution">
    <text evidence="3">The sequence shown here is derived from an EMBL/GenBank/DDBJ whole genome shotgun (WGS) entry which is preliminary data.</text>
</comment>
<gene>
    <name evidence="3" type="ORF">CH341_14440</name>
</gene>
<evidence type="ECO:0000256" key="2">
    <source>
        <dbReference type="SAM" id="Phobius"/>
    </source>
</evidence>
<dbReference type="OrthoDB" id="6166765at2"/>
<dbReference type="Proteomes" id="UP000249130">
    <property type="component" value="Unassembled WGS sequence"/>
</dbReference>
<keyword evidence="4" id="KW-1185">Reference proteome</keyword>
<protein>
    <recommendedName>
        <fullName evidence="5">Cyclase dehydrase</fullName>
    </recommendedName>
</protein>
<keyword evidence="2" id="KW-0812">Transmembrane</keyword>
<proteinExistence type="predicted"/>
<evidence type="ECO:0000313" key="4">
    <source>
        <dbReference type="Proteomes" id="UP000249130"/>
    </source>
</evidence>
<feature type="region of interest" description="Disordered" evidence="1">
    <location>
        <begin position="165"/>
        <end position="185"/>
    </location>
</feature>
<feature type="transmembrane region" description="Helical" evidence="2">
    <location>
        <begin position="105"/>
        <end position="125"/>
    </location>
</feature>
<accession>A0A327L1Q0</accession>
<feature type="compositionally biased region" description="Polar residues" evidence="1">
    <location>
        <begin position="174"/>
        <end position="185"/>
    </location>
</feature>
<sequence length="185" mass="19553">MLDRTRMPVSPAPTALARGLGWFSIALGLAELAAPRTITRTLGLRGQEGVVQAYGVREIATGIGLLASRQPAPWLWGRVGGDALDLATLAAGSDGSSRRRNARGLAITAVLGITALDVACAMAAGGTSASQRRRLPDYSGRRGFREVPERMRGIARNAPIPKDMRIPDLLRPYTSANRTSGPKPA</sequence>
<keyword evidence="2" id="KW-1133">Transmembrane helix</keyword>
<organism evidence="3 4">
    <name type="scientific">Rhodoplanes roseus</name>
    <dbReference type="NCBI Taxonomy" id="29409"/>
    <lineage>
        <taxon>Bacteria</taxon>
        <taxon>Pseudomonadati</taxon>
        <taxon>Pseudomonadota</taxon>
        <taxon>Alphaproteobacteria</taxon>
        <taxon>Hyphomicrobiales</taxon>
        <taxon>Nitrobacteraceae</taxon>
        <taxon>Rhodoplanes</taxon>
    </lineage>
</organism>